<organism evidence="4 5">
    <name type="scientific">Mycolicibacterium wolinskyi</name>
    <dbReference type="NCBI Taxonomy" id="59750"/>
    <lineage>
        <taxon>Bacteria</taxon>
        <taxon>Bacillati</taxon>
        <taxon>Actinomycetota</taxon>
        <taxon>Actinomycetes</taxon>
        <taxon>Mycobacteriales</taxon>
        <taxon>Mycobacteriaceae</taxon>
        <taxon>Mycolicibacterium</taxon>
    </lineage>
</organism>
<dbReference type="InterPro" id="IPR011234">
    <property type="entry name" value="Fumarylacetoacetase-like_C"/>
</dbReference>
<dbReference type="GO" id="GO:0003824">
    <property type="term" value="F:catalytic activity"/>
    <property type="evidence" value="ECO:0007669"/>
    <property type="project" value="InterPro"/>
</dbReference>
<dbReference type="Proteomes" id="UP000193964">
    <property type="component" value="Unassembled WGS sequence"/>
</dbReference>
<dbReference type="PANTHER" id="PTHR42796">
    <property type="entry name" value="FUMARYLACETOACETATE HYDROLASE DOMAIN-CONTAINING PROTEIN 2A-RELATED"/>
    <property type="match status" value="1"/>
</dbReference>
<evidence type="ECO:0000256" key="2">
    <source>
        <dbReference type="ARBA" id="ARBA00022723"/>
    </source>
</evidence>
<dbReference type="InterPro" id="IPR051121">
    <property type="entry name" value="FAH"/>
</dbReference>
<accession>A0A1X2F1S6</accession>
<dbReference type="PANTHER" id="PTHR42796:SF4">
    <property type="entry name" value="FUMARYLACETOACETATE HYDROLASE DOMAIN-CONTAINING PROTEIN 2A"/>
    <property type="match status" value="1"/>
</dbReference>
<evidence type="ECO:0000313" key="5">
    <source>
        <dbReference type="Proteomes" id="UP000193964"/>
    </source>
</evidence>
<evidence type="ECO:0000259" key="3">
    <source>
        <dbReference type="Pfam" id="PF01557"/>
    </source>
</evidence>
<reference evidence="4 5" key="1">
    <citation type="submission" date="2016-01" db="EMBL/GenBank/DDBJ databases">
        <title>The new phylogeny of the genus Mycobacterium.</title>
        <authorList>
            <person name="Tarcisio F."/>
            <person name="Conor M."/>
            <person name="Antonella G."/>
            <person name="Elisabetta G."/>
            <person name="Giulia F.S."/>
            <person name="Sara T."/>
            <person name="Anna F."/>
            <person name="Clotilde B."/>
            <person name="Roberto B."/>
            <person name="Veronica D.S."/>
            <person name="Fabio R."/>
            <person name="Monica P."/>
            <person name="Olivier J."/>
            <person name="Enrico T."/>
            <person name="Nicola S."/>
        </authorList>
    </citation>
    <scope>NUCLEOTIDE SEQUENCE [LARGE SCALE GENOMIC DNA]</scope>
    <source>
        <strain evidence="4 5">ATCC 700010</strain>
    </source>
</reference>
<dbReference type="Gene3D" id="3.90.850.10">
    <property type="entry name" value="Fumarylacetoacetase-like, C-terminal domain"/>
    <property type="match status" value="1"/>
</dbReference>
<protein>
    <recommendedName>
        <fullName evidence="3">Fumarylacetoacetase-like C-terminal domain-containing protein</fullName>
    </recommendedName>
</protein>
<dbReference type="InterPro" id="IPR036663">
    <property type="entry name" value="Fumarylacetoacetase_C_sf"/>
</dbReference>
<dbReference type="GO" id="GO:0044281">
    <property type="term" value="P:small molecule metabolic process"/>
    <property type="evidence" value="ECO:0007669"/>
    <property type="project" value="UniProtKB-ARBA"/>
</dbReference>
<proteinExistence type="inferred from homology"/>
<dbReference type="SUPFAM" id="SSF56529">
    <property type="entry name" value="FAH"/>
    <property type="match status" value="1"/>
</dbReference>
<evidence type="ECO:0000313" key="4">
    <source>
        <dbReference type="EMBL" id="ORX12393.1"/>
    </source>
</evidence>
<gene>
    <name evidence="4" type="ORF">AWC31_30850</name>
</gene>
<evidence type="ECO:0000256" key="1">
    <source>
        <dbReference type="ARBA" id="ARBA00010211"/>
    </source>
</evidence>
<keyword evidence="2" id="KW-0479">Metal-binding</keyword>
<dbReference type="AlphaFoldDB" id="A0A1X2F1S6"/>
<sequence>MQIGCAVTRFAQTARGVARIEGEELHLLDLAQSLDDLICGGQLDRASNASVRDVAGVETVPMLAPVRRPGKLCIVGLNYADHAREIAADVPSHPRFHFAVGSAVGNPGDAIVLPDIAAEEVDYEGEVALIMGTPARRVRVDQAWRHVAGLTAANDVSARDVQLGRRAYVGRPNVPVAKSFDSFKPLGPCMLSADDVAAGKPLALRTYVDDELRQHASTADMIFGFAELISEISHYVTLEPGDVILSGTPAGVAENTGKFLKAGQTVRVEIDGIGTLSNPVCRMAAENSAPSD</sequence>
<dbReference type="EMBL" id="LQQA01000029">
    <property type="protein sequence ID" value="ORX12393.1"/>
    <property type="molecule type" value="Genomic_DNA"/>
</dbReference>
<dbReference type="Pfam" id="PF01557">
    <property type="entry name" value="FAA_hydrolase"/>
    <property type="match status" value="1"/>
</dbReference>
<comment type="similarity">
    <text evidence="1">Belongs to the FAH family.</text>
</comment>
<dbReference type="GO" id="GO:0046872">
    <property type="term" value="F:metal ion binding"/>
    <property type="evidence" value="ECO:0007669"/>
    <property type="project" value="UniProtKB-KW"/>
</dbReference>
<comment type="caution">
    <text evidence="4">The sequence shown here is derived from an EMBL/GenBank/DDBJ whole genome shotgun (WGS) entry which is preliminary data.</text>
</comment>
<name>A0A1X2F1S6_9MYCO</name>
<feature type="domain" description="Fumarylacetoacetase-like C-terminal" evidence="3">
    <location>
        <begin position="74"/>
        <end position="280"/>
    </location>
</feature>